<dbReference type="EMBL" id="AMEP01000098">
    <property type="protein sequence ID" value="EKX99673.1"/>
    <property type="molecule type" value="Genomic_DNA"/>
</dbReference>
<proteinExistence type="predicted"/>
<organism evidence="1 2">
    <name type="scientific">Hoylesella saccharolytica F0055</name>
    <dbReference type="NCBI Taxonomy" id="1127699"/>
    <lineage>
        <taxon>Bacteria</taxon>
        <taxon>Pseudomonadati</taxon>
        <taxon>Bacteroidota</taxon>
        <taxon>Bacteroidia</taxon>
        <taxon>Bacteroidales</taxon>
        <taxon>Prevotellaceae</taxon>
        <taxon>Hoylesella</taxon>
    </lineage>
</organism>
<dbReference type="RefSeq" id="WP_009162925.1">
    <property type="nucleotide sequence ID" value="NZ_KB291003.1"/>
</dbReference>
<keyword evidence="2" id="KW-1185">Reference proteome</keyword>
<evidence type="ECO:0000313" key="1">
    <source>
        <dbReference type="EMBL" id="EKX99673.1"/>
    </source>
</evidence>
<comment type="caution">
    <text evidence="1">The sequence shown here is derived from an EMBL/GenBank/DDBJ whole genome shotgun (WGS) entry which is preliminary data.</text>
</comment>
<feature type="non-terminal residue" evidence="1">
    <location>
        <position position="1"/>
    </location>
</feature>
<evidence type="ECO:0000313" key="2">
    <source>
        <dbReference type="Proteomes" id="UP000010433"/>
    </source>
</evidence>
<reference evidence="1 2" key="1">
    <citation type="submission" date="2012-05" db="EMBL/GenBank/DDBJ databases">
        <authorList>
            <person name="Weinstock G."/>
            <person name="Sodergren E."/>
            <person name="Lobos E.A."/>
            <person name="Fulton L."/>
            <person name="Fulton R."/>
            <person name="Courtney L."/>
            <person name="Fronick C."/>
            <person name="O'Laughlin M."/>
            <person name="Godfrey J."/>
            <person name="Wilson R.M."/>
            <person name="Miner T."/>
            <person name="Farmer C."/>
            <person name="Delehaunty K."/>
            <person name="Cordes M."/>
            <person name="Minx P."/>
            <person name="Tomlinson C."/>
            <person name="Chen J."/>
            <person name="Wollam A."/>
            <person name="Pepin K.H."/>
            <person name="Bhonagiri V."/>
            <person name="Zhang X."/>
            <person name="Suruliraj S."/>
            <person name="Warren W."/>
            <person name="Mitreva M."/>
            <person name="Mardis E.R."/>
            <person name="Wilson R.K."/>
        </authorList>
    </citation>
    <scope>NUCLEOTIDE SEQUENCE [LARGE SCALE GENOMIC DNA]</scope>
    <source>
        <strain evidence="1 2">F0055</strain>
    </source>
</reference>
<accession>L1N833</accession>
<name>L1N833_9BACT</name>
<gene>
    <name evidence="1" type="ORF">HMPREF9151_01620</name>
</gene>
<protein>
    <submittedName>
        <fullName evidence="1">Uncharacterized protein</fullName>
    </submittedName>
</protein>
<dbReference type="HOGENOM" id="CLU_2660435_0_0_10"/>
<sequence length="76" mass="8517">PEGEPLVPTWDGALPEGDYSVPSWDDYHLFRYSPCLLVAGKVTIRALSEQRFAPEIEACFLHFFFVAEASSEPKQG</sequence>
<dbReference type="Proteomes" id="UP000010433">
    <property type="component" value="Unassembled WGS sequence"/>
</dbReference>
<dbReference type="AlphaFoldDB" id="L1N833"/>